<dbReference type="EMBL" id="JAJSOF020000015">
    <property type="protein sequence ID" value="KAJ4441553.1"/>
    <property type="molecule type" value="Genomic_DNA"/>
</dbReference>
<comment type="caution">
    <text evidence="2">The sequence shown here is derived from an EMBL/GenBank/DDBJ whole genome shotgun (WGS) entry which is preliminary data.</text>
</comment>
<name>A0ABQ8T4X2_PERAM</name>
<sequence length="114" mass="12642">MSPGSSTESYLAFDCLGLRENSGKNLNQRDEMRSEDSPKYYAAFAFSVGETSEKPNQVIKSKGLMPRTRHRPSGFSPTAGENLRRNQSPKGDPTQARTQLRISSPASLPTELHR</sequence>
<gene>
    <name evidence="2" type="ORF">ANN_11409</name>
</gene>
<feature type="region of interest" description="Disordered" evidence="1">
    <location>
        <begin position="51"/>
        <end position="114"/>
    </location>
</feature>
<dbReference type="Proteomes" id="UP001148838">
    <property type="component" value="Unassembled WGS sequence"/>
</dbReference>
<protein>
    <submittedName>
        <fullName evidence="2">Uncharacterized protein</fullName>
    </submittedName>
</protein>
<keyword evidence="3" id="KW-1185">Reference proteome</keyword>
<feature type="compositionally biased region" description="Polar residues" evidence="1">
    <location>
        <begin position="85"/>
        <end position="107"/>
    </location>
</feature>
<accession>A0ABQ8T4X2</accession>
<evidence type="ECO:0000313" key="3">
    <source>
        <dbReference type="Proteomes" id="UP001148838"/>
    </source>
</evidence>
<evidence type="ECO:0000313" key="2">
    <source>
        <dbReference type="EMBL" id="KAJ4441553.1"/>
    </source>
</evidence>
<proteinExistence type="predicted"/>
<evidence type="ECO:0000256" key="1">
    <source>
        <dbReference type="SAM" id="MobiDB-lite"/>
    </source>
</evidence>
<organism evidence="2 3">
    <name type="scientific">Periplaneta americana</name>
    <name type="common">American cockroach</name>
    <name type="synonym">Blatta americana</name>
    <dbReference type="NCBI Taxonomy" id="6978"/>
    <lineage>
        <taxon>Eukaryota</taxon>
        <taxon>Metazoa</taxon>
        <taxon>Ecdysozoa</taxon>
        <taxon>Arthropoda</taxon>
        <taxon>Hexapoda</taxon>
        <taxon>Insecta</taxon>
        <taxon>Pterygota</taxon>
        <taxon>Neoptera</taxon>
        <taxon>Polyneoptera</taxon>
        <taxon>Dictyoptera</taxon>
        <taxon>Blattodea</taxon>
        <taxon>Blattoidea</taxon>
        <taxon>Blattidae</taxon>
        <taxon>Blattinae</taxon>
        <taxon>Periplaneta</taxon>
    </lineage>
</organism>
<reference evidence="2 3" key="1">
    <citation type="journal article" date="2022" name="Allergy">
        <title>Genome assembly and annotation of Periplaneta americana reveal a comprehensive cockroach allergen profile.</title>
        <authorList>
            <person name="Wang L."/>
            <person name="Xiong Q."/>
            <person name="Saelim N."/>
            <person name="Wang L."/>
            <person name="Nong W."/>
            <person name="Wan A.T."/>
            <person name="Shi M."/>
            <person name="Liu X."/>
            <person name="Cao Q."/>
            <person name="Hui J.H.L."/>
            <person name="Sookrung N."/>
            <person name="Leung T.F."/>
            <person name="Tungtrongchitr A."/>
            <person name="Tsui S.K.W."/>
        </authorList>
    </citation>
    <scope>NUCLEOTIDE SEQUENCE [LARGE SCALE GENOMIC DNA]</scope>
    <source>
        <strain evidence="2">PWHHKU_190912</strain>
    </source>
</reference>